<reference evidence="1" key="1">
    <citation type="submission" date="2018-05" db="EMBL/GenBank/DDBJ databases">
        <authorList>
            <person name="Lanie J.A."/>
            <person name="Ng W.-L."/>
            <person name="Kazmierczak K.M."/>
            <person name="Andrzejewski T.M."/>
            <person name="Davidsen T.M."/>
            <person name="Wayne K.J."/>
            <person name="Tettelin H."/>
            <person name="Glass J.I."/>
            <person name="Rusch D."/>
            <person name="Podicherti R."/>
            <person name="Tsui H.-C.T."/>
            <person name="Winkler M.E."/>
        </authorList>
    </citation>
    <scope>NUCLEOTIDE SEQUENCE</scope>
</reference>
<accession>A0A381S9S6</accession>
<protein>
    <submittedName>
        <fullName evidence="1">Uncharacterized protein</fullName>
    </submittedName>
</protein>
<evidence type="ECO:0000313" key="1">
    <source>
        <dbReference type="EMBL" id="SVA00855.1"/>
    </source>
</evidence>
<dbReference type="EMBL" id="UINC01002844">
    <property type="protein sequence ID" value="SVA00855.1"/>
    <property type="molecule type" value="Genomic_DNA"/>
</dbReference>
<proteinExistence type="predicted"/>
<sequence>MNPRPSPWQGDALPLSHFRPPSNQVGAYQLILPRGCAEGQNRTGDTSIFSAVLYLLSYLGLVRKYDVFYQIKHIRTWVKL</sequence>
<gene>
    <name evidence="1" type="ORF">METZ01_LOCUS53709</name>
</gene>
<name>A0A381S9S6_9ZZZZ</name>
<dbReference type="AlphaFoldDB" id="A0A381S9S6"/>
<dbReference type="AntiFam" id="ANF00012">
    <property type="entry name" value="tRNA translation"/>
</dbReference>
<organism evidence="1">
    <name type="scientific">marine metagenome</name>
    <dbReference type="NCBI Taxonomy" id="408172"/>
    <lineage>
        <taxon>unclassified sequences</taxon>
        <taxon>metagenomes</taxon>
        <taxon>ecological metagenomes</taxon>
    </lineage>
</organism>